<evidence type="ECO:0000313" key="2">
    <source>
        <dbReference type="Proteomes" id="UP000000496"/>
    </source>
</evidence>
<reference key="1">
    <citation type="journal article" date="2011" name="Mol. Biol. Evol.">
        <title>Unity in variety -- the pan-genome of the Chlamydiae.</title>
        <authorList>
            <person name="Collingro A."/>
            <person name="Tischler P."/>
            <person name="Weinmaier T."/>
            <person name="Penz T."/>
            <person name="Heinz E."/>
            <person name="Brunham R.C."/>
            <person name="Read T.D."/>
            <person name="Bavoil P.M."/>
            <person name="Sachse K."/>
            <person name="Kahane S."/>
            <person name="Friedman M.G."/>
            <person name="Rattei T."/>
            <person name="Myers G.S.A."/>
            <person name="Horn M."/>
        </authorList>
    </citation>
    <scope>NUCLEOTIDE SEQUENCE</scope>
    <source>
        <strain>Z</strain>
    </source>
</reference>
<reference evidence="1 2" key="2">
    <citation type="journal article" date="2011" name="Mol. Biol. Evol.">
        <title>Unity in variety--the pan-genome of the Chlamydiae.</title>
        <authorList>
            <person name="Collingro A."/>
            <person name="Tischler P."/>
            <person name="Weinmaier T."/>
            <person name="Penz T."/>
            <person name="Heinz E."/>
            <person name="Brunham R.C."/>
            <person name="Read T.D."/>
            <person name="Bavoil P.M."/>
            <person name="Sachse K."/>
            <person name="Kahane S."/>
            <person name="Friedman M.G."/>
            <person name="Rattei T."/>
            <person name="Myers G.S."/>
            <person name="Horn M."/>
        </authorList>
    </citation>
    <scope>NUCLEOTIDE SEQUENCE [LARGE SCALE GENOMIC DNA]</scope>
    <source>
        <strain evidence="2">ATCC VR-1471 / Z</strain>
    </source>
</reference>
<dbReference type="AlphaFoldDB" id="F8L380"/>
<sequence>MATSSITASSGIKIHGTFDWEVPELPSKLPEVEDRSPNMKSYDTWASSTVSQKGDREILTSIKSNLKHVSYDTFHTNVGICVQQFRSKEPGHYIAFVEPGKSQTWVTAIAMEYGLRPDMLLRIGEEGANMLPSTLDEIGKENFPKDIRDIVIVDDGAFTGNQMAFNISSANRILTEAFGSRPGPFHFHVIVPYSTAVADANIQSASKSGAKVHLYTLRAKMPVISDVIPSSKRARASQLLGFMPSRVDSTALTFFDHKIPNSMSFPKGLETAGFIPNQEPPYKKPPFVLEDY</sequence>
<accession>F8L380</accession>
<keyword evidence="2" id="KW-1185">Reference proteome</keyword>
<dbReference type="KEGG" id="sng:SNE_A18410"/>
<protein>
    <submittedName>
        <fullName evidence="1">Uncharacterized protein</fullName>
    </submittedName>
</protein>
<name>F8L380_SIMNZ</name>
<proteinExistence type="predicted"/>
<gene>
    <name evidence="1" type="ordered locus">SNE_A18410</name>
</gene>
<dbReference type="HOGENOM" id="CLU_952824_0_0_0"/>
<dbReference type="RefSeq" id="WP_013944184.1">
    <property type="nucleotide sequence ID" value="NC_015713.1"/>
</dbReference>
<dbReference type="Proteomes" id="UP000000496">
    <property type="component" value="Chromosome gsn.131"/>
</dbReference>
<organism evidence="1 2">
    <name type="scientific">Simkania negevensis (strain ATCC VR-1471 / DSM 27360 / Z)</name>
    <dbReference type="NCBI Taxonomy" id="331113"/>
    <lineage>
        <taxon>Bacteria</taxon>
        <taxon>Pseudomonadati</taxon>
        <taxon>Chlamydiota</taxon>
        <taxon>Chlamydiia</taxon>
        <taxon>Parachlamydiales</taxon>
        <taxon>Simkaniaceae</taxon>
        <taxon>Simkania</taxon>
    </lineage>
</organism>
<evidence type="ECO:0000313" key="1">
    <source>
        <dbReference type="EMBL" id="CCB89718.1"/>
    </source>
</evidence>
<dbReference type="OrthoDB" id="23270at2"/>
<dbReference type="EMBL" id="FR872582">
    <property type="protein sequence ID" value="CCB89718.1"/>
    <property type="molecule type" value="Genomic_DNA"/>
</dbReference>